<reference evidence="1" key="1">
    <citation type="submission" date="2022-12" db="EMBL/GenBank/DDBJ databases">
        <authorList>
            <consortium name="Asia Pacific Centre for Animal Health"/>
            <person name="Klose S.M."/>
            <person name="Legione A.R."/>
            <person name="Monotti I."/>
            <person name="Bushell R."/>
            <person name="Marenda M.S."/>
            <person name="Sugiyama T."/>
            <person name="Browning G.F."/>
            <person name="Vaz P.K."/>
        </authorList>
    </citation>
    <scope>NUCLEOTIDE SEQUENCE</scope>
    <source>
        <strain evidence="1">Felid995</strain>
    </source>
</reference>
<evidence type="ECO:0000313" key="2">
    <source>
        <dbReference type="Proteomes" id="UP001213039"/>
    </source>
</evidence>
<sequence>MKKRFWSLLVLPFFLTVGCSAGNLNTEQDKKVINENDVTDYDFSEKNFFVDKRWYDLLNVVYLNNFDNKEKLKLLTNDQSWVILKIIKHKKYNNEYKGIIENFLKSLTIENLDKSASLNLSYLMHIKSVMMDNEPNNIDYLNFVDESKLNNDKVIKSKLNFDSLFQNVLNRQKKDLVELRNSFYNLNYKNIIFNFSNYRLKFYRDIIFERKYKDIFDTFNDYNIYQMHETRPHPFYNDGLPRDLFPPYASFIDKMEAPWPEGFLDDLRIVMKKEEINADDIKAITNKSYEEGVKVSVKDPYLYNDLNSSGLPTTYINFKVKRNLDSNKKYYIQSDETVVNNKYILRTIAINENKKIIPAQEFESYFKGIKEEPNSQKEFSMSLDTSKLFDKNNSQLPVVYFMIPDLVFSKGVIESIQKILNNYMDNVKELPPTSIISLNNLFPFFKSKEEYERFFNF</sequence>
<organism evidence="1 2">
    <name type="scientific">Mycoplasmopsis edwardii</name>
    <dbReference type="NCBI Taxonomy" id="53558"/>
    <lineage>
        <taxon>Bacteria</taxon>
        <taxon>Bacillati</taxon>
        <taxon>Mycoplasmatota</taxon>
        <taxon>Mycoplasmoidales</taxon>
        <taxon>Metamycoplasmataceae</taxon>
        <taxon>Mycoplasmopsis</taxon>
    </lineage>
</organism>
<gene>
    <name evidence="1" type="ORF">Me_995_000086</name>
</gene>
<evidence type="ECO:0000313" key="1">
    <source>
        <dbReference type="EMBL" id="WBP84134.1"/>
    </source>
</evidence>
<proteinExistence type="predicted"/>
<dbReference type="EMBL" id="CP114370">
    <property type="protein sequence ID" value="WBP84134.1"/>
    <property type="molecule type" value="Genomic_DNA"/>
</dbReference>
<name>A0ACD4PHI5_9BACT</name>
<protein>
    <submittedName>
        <fullName evidence="1">Uncharacterized protein</fullName>
    </submittedName>
</protein>
<accession>A0ACD4PHI5</accession>
<keyword evidence="2" id="KW-1185">Reference proteome</keyword>
<dbReference type="Proteomes" id="UP001213039">
    <property type="component" value="Chromosome"/>
</dbReference>